<proteinExistence type="predicted"/>
<dbReference type="Proteomes" id="UP000179099">
    <property type="component" value="Unassembled WGS sequence"/>
</dbReference>
<accession>A0A1G2F750</accession>
<dbReference type="EMBL" id="MHMW01000022">
    <property type="protein sequence ID" value="OGZ33889.1"/>
    <property type="molecule type" value="Genomic_DNA"/>
</dbReference>
<reference evidence="1 2" key="1">
    <citation type="journal article" date="2016" name="Nat. Commun.">
        <title>Thousands of microbial genomes shed light on interconnected biogeochemical processes in an aquifer system.</title>
        <authorList>
            <person name="Anantharaman K."/>
            <person name="Brown C.T."/>
            <person name="Hug L.A."/>
            <person name="Sharon I."/>
            <person name="Castelle C.J."/>
            <person name="Probst A.J."/>
            <person name="Thomas B.C."/>
            <person name="Singh A."/>
            <person name="Wilkins M.J."/>
            <person name="Karaoz U."/>
            <person name="Brodie E.L."/>
            <person name="Williams K.H."/>
            <person name="Hubbard S.S."/>
            <person name="Banfield J.F."/>
        </authorList>
    </citation>
    <scope>NUCLEOTIDE SEQUENCE [LARGE SCALE GENOMIC DNA]</scope>
</reference>
<comment type="caution">
    <text evidence="1">The sequence shown here is derived from an EMBL/GenBank/DDBJ whole genome shotgun (WGS) entry which is preliminary data.</text>
</comment>
<sequence length="64" mass="7049">MIMSGSTDPELFIKGLREKGLNDEAIGALAKRSGEKNLTEEDVFIMEEVRSKIYGKEVSDGSEV</sequence>
<protein>
    <submittedName>
        <fullName evidence="1">Uncharacterized protein</fullName>
    </submittedName>
</protein>
<dbReference type="AlphaFoldDB" id="A0A1G2F750"/>
<evidence type="ECO:0000313" key="1">
    <source>
        <dbReference type="EMBL" id="OGZ33889.1"/>
    </source>
</evidence>
<name>A0A1G2F750_9BACT</name>
<evidence type="ECO:0000313" key="2">
    <source>
        <dbReference type="Proteomes" id="UP000179099"/>
    </source>
</evidence>
<organism evidence="1 2">
    <name type="scientific">Candidatus Portnoybacteria bacterium RBG_19FT_COMBO_36_7</name>
    <dbReference type="NCBI Taxonomy" id="1801992"/>
    <lineage>
        <taxon>Bacteria</taxon>
        <taxon>Candidatus Portnoyibacteriota</taxon>
    </lineage>
</organism>
<gene>
    <name evidence="1" type="ORF">A2Y98_03425</name>
</gene>